<organism evidence="1 2">
    <name type="scientific">Stegodyphus mimosarum</name>
    <name type="common">African social velvet spider</name>
    <dbReference type="NCBI Taxonomy" id="407821"/>
    <lineage>
        <taxon>Eukaryota</taxon>
        <taxon>Metazoa</taxon>
        <taxon>Ecdysozoa</taxon>
        <taxon>Arthropoda</taxon>
        <taxon>Chelicerata</taxon>
        <taxon>Arachnida</taxon>
        <taxon>Araneae</taxon>
        <taxon>Araneomorphae</taxon>
        <taxon>Entelegynae</taxon>
        <taxon>Eresoidea</taxon>
        <taxon>Eresidae</taxon>
        <taxon>Stegodyphus</taxon>
    </lineage>
</organism>
<proteinExistence type="predicted"/>
<gene>
    <name evidence="1" type="ORF">X975_19238</name>
</gene>
<evidence type="ECO:0000313" key="1">
    <source>
        <dbReference type="EMBL" id="KFM76210.1"/>
    </source>
</evidence>
<dbReference type="Proteomes" id="UP000054359">
    <property type="component" value="Unassembled WGS sequence"/>
</dbReference>
<keyword evidence="2" id="KW-1185">Reference proteome</keyword>
<accession>A0A087UFS1</accession>
<evidence type="ECO:0000313" key="2">
    <source>
        <dbReference type="Proteomes" id="UP000054359"/>
    </source>
</evidence>
<sequence>MTTSRINQVTILYSQNIQAVCNLNPTTTAHLFMQRSHCLVESPLFIFHTQNFINVCYIFSLESVYKQKNFERYENYEIFLTNVKLTLNSEG</sequence>
<dbReference type="EMBL" id="KK119614">
    <property type="protein sequence ID" value="KFM76210.1"/>
    <property type="molecule type" value="Genomic_DNA"/>
</dbReference>
<name>A0A087UFS1_STEMI</name>
<protein>
    <submittedName>
        <fullName evidence="1">Uncharacterized protein</fullName>
    </submittedName>
</protein>
<dbReference type="AlphaFoldDB" id="A0A087UFS1"/>
<reference evidence="1 2" key="1">
    <citation type="submission" date="2013-11" db="EMBL/GenBank/DDBJ databases">
        <title>Genome sequencing of Stegodyphus mimosarum.</title>
        <authorList>
            <person name="Bechsgaard J."/>
        </authorList>
    </citation>
    <scope>NUCLEOTIDE SEQUENCE [LARGE SCALE GENOMIC DNA]</scope>
</reference>
<feature type="non-terminal residue" evidence="1">
    <location>
        <position position="91"/>
    </location>
</feature>